<organism evidence="2 3">
    <name type="scientific">Oryzias melastigma</name>
    <name type="common">Marine medaka</name>
    <dbReference type="NCBI Taxonomy" id="30732"/>
    <lineage>
        <taxon>Eukaryota</taxon>
        <taxon>Metazoa</taxon>
        <taxon>Chordata</taxon>
        <taxon>Craniata</taxon>
        <taxon>Vertebrata</taxon>
        <taxon>Euteleostomi</taxon>
        <taxon>Actinopterygii</taxon>
        <taxon>Neopterygii</taxon>
        <taxon>Teleostei</taxon>
        <taxon>Neoteleostei</taxon>
        <taxon>Acanthomorphata</taxon>
        <taxon>Ovalentaria</taxon>
        <taxon>Atherinomorphae</taxon>
        <taxon>Beloniformes</taxon>
        <taxon>Adrianichthyidae</taxon>
        <taxon>Oryziinae</taxon>
        <taxon>Oryzias</taxon>
    </lineage>
</organism>
<evidence type="ECO:0000256" key="1">
    <source>
        <dbReference type="SAM" id="SignalP"/>
    </source>
</evidence>
<keyword evidence="1" id="KW-0732">Signal</keyword>
<feature type="chain" id="PRO_5032635909" description="Secreted protein" evidence="1">
    <location>
        <begin position="23"/>
        <end position="102"/>
    </location>
</feature>
<gene>
    <name evidence="2" type="ORF">FQA47_007921</name>
</gene>
<dbReference type="EMBL" id="WKFB01000412">
    <property type="protein sequence ID" value="KAF6723921.1"/>
    <property type="molecule type" value="Genomic_DNA"/>
</dbReference>
<evidence type="ECO:0000313" key="3">
    <source>
        <dbReference type="Proteomes" id="UP000646548"/>
    </source>
</evidence>
<evidence type="ECO:0000313" key="2">
    <source>
        <dbReference type="EMBL" id="KAF6723921.1"/>
    </source>
</evidence>
<accession>A0A834F745</accession>
<reference evidence="2" key="1">
    <citation type="journal article" name="BMC Genomics">
        <title>Long-read sequencing and de novo genome assembly of marine medaka (Oryzias melastigma).</title>
        <authorList>
            <person name="Liang P."/>
            <person name="Saqib H.S.A."/>
            <person name="Ni X."/>
            <person name="Shen Y."/>
        </authorList>
    </citation>
    <scope>NUCLEOTIDE SEQUENCE</scope>
    <source>
        <strain evidence="2">Bigg-433</strain>
    </source>
</reference>
<proteinExistence type="predicted"/>
<protein>
    <recommendedName>
        <fullName evidence="4">Secreted protein</fullName>
    </recommendedName>
</protein>
<name>A0A834F745_ORYME</name>
<dbReference type="AlphaFoldDB" id="A0A834F745"/>
<dbReference type="Proteomes" id="UP000646548">
    <property type="component" value="Unassembled WGS sequence"/>
</dbReference>
<comment type="caution">
    <text evidence="2">The sequence shown here is derived from an EMBL/GenBank/DDBJ whole genome shotgun (WGS) entry which is preliminary data.</text>
</comment>
<sequence length="102" mass="11273">MNSSCGTVVVCVVLTVCKIAQTLSFGSSGFEFISVSDGLERTTLRLRFQREVLSPCLTVSEKIRSSNRFYQTPSSHPLMTPVLRVTSSCCMESKPSNKIQTF</sequence>
<feature type="signal peptide" evidence="1">
    <location>
        <begin position="1"/>
        <end position="22"/>
    </location>
</feature>
<evidence type="ECO:0008006" key="4">
    <source>
        <dbReference type="Google" id="ProtNLM"/>
    </source>
</evidence>